<dbReference type="Gene3D" id="2.30.30.40">
    <property type="entry name" value="SH3 Domains"/>
    <property type="match status" value="1"/>
</dbReference>
<dbReference type="InterPro" id="IPR036028">
    <property type="entry name" value="SH3-like_dom_sf"/>
</dbReference>
<keyword evidence="3" id="KW-0472">Membrane</keyword>
<organism evidence="5 6">
    <name type="scientific">Mesorhabditis belari</name>
    <dbReference type="NCBI Taxonomy" id="2138241"/>
    <lineage>
        <taxon>Eukaryota</taxon>
        <taxon>Metazoa</taxon>
        <taxon>Ecdysozoa</taxon>
        <taxon>Nematoda</taxon>
        <taxon>Chromadorea</taxon>
        <taxon>Rhabditida</taxon>
        <taxon>Rhabditina</taxon>
        <taxon>Rhabditomorpha</taxon>
        <taxon>Rhabditoidea</taxon>
        <taxon>Rhabditidae</taxon>
        <taxon>Mesorhabditinae</taxon>
        <taxon>Mesorhabditis</taxon>
    </lineage>
</organism>
<evidence type="ECO:0000256" key="3">
    <source>
        <dbReference type="SAM" id="Phobius"/>
    </source>
</evidence>
<dbReference type="Proteomes" id="UP000887575">
    <property type="component" value="Unassembled WGS sequence"/>
</dbReference>
<keyword evidence="1 2" id="KW-0728">SH3 domain</keyword>
<keyword evidence="5" id="KW-1185">Reference proteome</keyword>
<dbReference type="PROSITE" id="PS50002">
    <property type="entry name" value="SH3"/>
    <property type="match status" value="1"/>
</dbReference>
<keyword evidence="3" id="KW-0812">Transmembrane</keyword>
<evidence type="ECO:0000313" key="5">
    <source>
        <dbReference type="Proteomes" id="UP000887575"/>
    </source>
</evidence>
<dbReference type="InterPro" id="IPR001452">
    <property type="entry name" value="SH3_domain"/>
</dbReference>
<proteinExistence type="predicted"/>
<feature type="transmembrane region" description="Helical" evidence="3">
    <location>
        <begin position="55"/>
        <end position="75"/>
    </location>
</feature>
<evidence type="ECO:0000259" key="4">
    <source>
        <dbReference type="PROSITE" id="PS50002"/>
    </source>
</evidence>
<evidence type="ECO:0000256" key="1">
    <source>
        <dbReference type="ARBA" id="ARBA00022443"/>
    </source>
</evidence>
<accession>A0AAF3FCS0</accession>
<dbReference type="AlphaFoldDB" id="A0AAF3FCS0"/>
<sequence>MSLKVGQLVTFRREIDANWMEGANNLGEMGIFPSFYVRRFSTRCFDHDAITMRSIFIIIIPVFIRRLISLVHHIINKKRHLS</sequence>
<dbReference type="WBParaSite" id="MBELARI_LOCUS4671">
    <property type="protein sequence ID" value="MBELARI_LOCUS4671"/>
    <property type="gene ID" value="MBELARI_LOCUS4671"/>
</dbReference>
<keyword evidence="3" id="KW-1133">Transmembrane helix</keyword>
<dbReference type="SUPFAM" id="SSF50044">
    <property type="entry name" value="SH3-domain"/>
    <property type="match status" value="1"/>
</dbReference>
<reference evidence="6" key="1">
    <citation type="submission" date="2024-02" db="UniProtKB">
        <authorList>
            <consortium name="WormBaseParasite"/>
        </authorList>
    </citation>
    <scope>IDENTIFICATION</scope>
</reference>
<name>A0AAF3FCS0_9BILA</name>
<evidence type="ECO:0000313" key="6">
    <source>
        <dbReference type="WBParaSite" id="MBELARI_LOCUS4671"/>
    </source>
</evidence>
<protein>
    <recommendedName>
        <fullName evidence="4">SH3 domain-containing protein</fullName>
    </recommendedName>
</protein>
<feature type="domain" description="SH3" evidence="4">
    <location>
        <begin position="1"/>
        <end position="42"/>
    </location>
</feature>
<evidence type="ECO:0000256" key="2">
    <source>
        <dbReference type="PROSITE-ProRule" id="PRU00192"/>
    </source>
</evidence>